<evidence type="ECO:0000256" key="1">
    <source>
        <dbReference type="ARBA" id="ARBA00004123"/>
    </source>
</evidence>
<dbReference type="InterPro" id="IPR003265">
    <property type="entry name" value="HhH-GPD_domain"/>
</dbReference>
<evidence type="ECO:0000256" key="2">
    <source>
        <dbReference type="ARBA" id="ARBA00010679"/>
    </source>
</evidence>
<evidence type="ECO:0000256" key="8">
    <source>
        <dbReference type="ARBA" id="ARBA00023242"/>
    </source>
</evidence>
<keyword evidence="10" id="KW-0326">Glycosidase</keyword>
<dbReference type="FunFam" id="1.10.1670.10:FF:000005">
    <property type="entry name" value="N-glycosylase/DNA lyase OGG1"/>
    <property type="match status" value="1"/>
</dbReference>
<evidence type="ECO:0000256" key="11">
    <source>
        <dbReference type="ARBA" id="ARBA00044632"/>
    </source>
</evidence>
<dbReference type="SMART" id="SM00478">
    <property type="entry name" value="ENDO3c"/>
    <property type="match status" value="1"/>
</dbReference>
<dbReference type="InterPro" id="IPR023170">
    <property type="entry name" value="HhH_base_excis_C"/>
</dbReference>
<evidence type="ECO:0000313" key="13">
    <source>
        <dbReference type="EMBL" id="CAF9909039.1"/>
    </source>
</evidence>
<keyword evidence="5" id="KW-0378">Hydrolase</keyword>
<comment type="subcellular location">
    <subcellularLocation>
        <location evidence="1">Nucleus</location>
    </subcellularLocation>
</comment>
<dbReference type="GO" id="GO:0006285">
    <property type="term" value="P:base-excision repair, AP site formation"/>
    <property type="evidence" value="ECO:0007669"/>
    <property type="project" value="TreeGrafter"/>
</dbReference>
<dbReference type="PANTHER" id="PTHR10242">
    <property type="entry name" value="8-OXOGUANINE DNA GLYCOSYLASE"/>
    <property type="match status" value="1"/>
</dbReference>
<evidence type="ECO:0000256" key="9">
    <source>
        <dbReference type="ARBA" id="ARBA00023268"/>
    </source>
</evidence>
<dbReference type="GO" id="GO:0005634">
    <property type="term" value="C:nucleus"/>
    <property type="evidence" value="ECO:0007669"/>
    <property type="project" value="UniProtKB-SubCell"/>
</dbReference>
<dbReference type="GO" id="GO:0034039">
    <property type="term" value="F:8-oxo-7,8-dihydroguanine DNA N-glycosylase activity"/>
    <property type="evidence" value="ECO:0007669"/>
    <property type="project" value="TreeGrafter"/>
</dbReference>
<dbReference type="GO" id="GO:0140078">
    <property type="term" value="F:class I DNA-(apurinic or apyrimidinic site) endonuclease activity"/>
    <property type="evidence" value="ECO:0007669"/>
    <property type="project" value="UniProtKB-EC"/>
</dbReference>
<evidence type="ECO:0000256" key="3">
    <source>
        <dbReference type="ARBA" id="ARBA00012720"/>
    </source>
</evidence>
<evidence type="ECO:0000313" key="14">
    <source>
        <dbReference type="Proteomes" id="UP000664203"/>
    </source>
</evidence>
<keyword evidence="9" id="KW-0511">Multifunctional enzyme</keyword>
<comment type="similarity">
    <text evidence="2">Belongs to the type-1 OGG1 family.</text>
</comment>
<evidence type="ECO:0000256" key="4">
    <source>
        <dbReference type="ARBA" id="ARBA00022763"/>
    </source>
</evidence>
<evidence type="ECO:0000259" key="12">
    <source>
        <dbReference type="SMART" id="SM00478"/>
    </source>
</evidence>
<accession>A0A8H3ICZ6</accession>
<evidence type="ECO:0000256" key="10">
    <source>
        <dbReference type="ARBA" id="ARBA00023295"/>
    </source>
</evidence>
<dbReference type="CDD" id="cd00056">
    <property type="entry name" value="ENDO3c"/>
    <property type="match status" value="1"/>
</dbReference>
<organism evidence="13 14">
    <name type="scientific">Alectoria fallacina</name>
    <dbReference type="NCBI Taxonomy" id="1903189"/>
    <lineage>
        <taxon>Eukaryota</taxon>
        <taxon>Fungi</taxon>
        <taxon>Dikarya</taxon>
        <taxon>Ascomycota</taxon>
        <taxon>Pezizomycotina</taxon>
        <taxon>Lecanoromycetes</taxon>
        <taxon>OSLEUM clade</taxon>
        <taxon>Lecanoromycetidae</taxon>
        <taxon>Lecanorales</taxon>
        <taxon>Lecanorineae</taxon>
        <taxon>Parmeliaceae</taxon>
        <taxon>Alectoria</taxon>
    </lineage>
</organism>
<dbReference type="Gene3D" id="1.10.340.30">
    <property type="entry name" value="Hypothetical protein, domain 2"/>
    <property type="match status" value="1"/>
</dbReference>
<evidence type="ECO:0000256" key="5">
    <source>
        <dbReference type="ARBA" id="ARBA00022801"/>
    </source>
</evidence>
<comment type="catalytic activity">
    <reaction evidence="11">
        <text>2'-deoxyribonucleotide-(2'-deoxyribose 5'-phosphate)-2'-deoxyribonucleotide-DNA = a 3'-end 2'-deoxyribonucleotide-(2,3-dehydro-2,3-deoxyribose 5'-phosphate)-DNA + a 5'-end 5'-phospho-2'-deoxyribonucleoside-DNA + H(+)</text>
        <dbReference type="Rhea" id="RHEA:66592"/>
        <dbReference type="Rhea" id="RHEA-COMP:13180"/>
        <dbReference type="Rhea" id="RHEA-COMP:16897"/>
        <dbReference type="Rhea" id="RHEA-COMP:17067"/>
        <dbReference type="ChEBI" id="CHEBI:15378"/>
        <dbReference type="ChEBI" id="CHEBI:136412"/>
        <dbReference type="ChEBI" id="CHEBI:157695"/>
        <dbReference type="ChEBI" id="CHEBI:167181"/>
        <dbReference type="EC" id="4.2.99.18"/>
    </reaction>
</comment>
<dbReference type="Pfam" id="PF00730">
    <property type="entry name" value="HhH-GPD"/>
    <property type="match status" value="1"/>
</dbReference>
<dbReference type="InterPro" id="IPR052054">
    <property type="entry name" value="Oxidative_DNA_repair_enzyme"/>
</dbReference>
<dbReference type="Gene3D" id="3.30.310.40">
    <property type="match status" value="1"/>
</dbReference>
<proteinExistence type="inferred from homology"/>
<keyword evidence="6" id="KW-0234">DNA repair</keyword>
<dbReference type="Proteomes" id="UP000664203">
    <property type="component" value="Unassembled WGS sequence"/>
</dbReference>
<dbReference type="EMBL" id="CAJPDR010000032">
    <property type="protein sequence ID" value="CAF9909039.1"/>
    <property type="molecule type" value="Genomic_DNA"/>
</dbReference>
<keyword evidence="7" id="KW-0456">Lyase</keyword>
<keyword evidence="8" id="KW-0539">Nucleus</keyword>
<dbReference type="SUPFAM" id="SSF55945">
    <property type="entry name" value="TATA-box binding protein-like"/>
    <property type="match status" value="1"/>
</dbReference>
<keyword evidence="14" id="KW-1185">Reference proteome</keyword>
<dbReference type="InterPro" id="IPR011257">
    <property type="entry name" value="DNA_glycosylase"/>
</dbReference>
<protein>
    <recommendedName>
        <fullName evidence="3">DNA-(apurinic or apyrimidinic site) lyase</fullName>
        <ecNumber evidence="3">4.2.99.18</ecNumber>
    </recommendedName>
</protein>
<dbReference type="OrthoDB" id="238681at2759"/>
<dbReference type="EC" id="4.2.99.18" evidence="3"/>
<dbReference type="AlphaFoldDB" id="A0A8H3ICZ6"/>
<comment type="caution">
    <text evidence="13">The sequence shown here is derived from an EMBL/GenBank/DDBJ whole genome shotgun (WGS) entry which is preliminary data.</text>
</comment>
<evidence type="ECO:0000256" key="7">
    <source>
        <dbReference type="ARBA" id="ARBA00023239"/>
    </source>
</evidence>
<dbReference type="InterPro" id="IPR012904">
    <property type="entry name" value="OGG_N"/>
</dbReference>
<dbReference type="GO" id="GO:0006289">
    <property type="term" value="P:nucleotide-excision repair"/>
    <property type="evidence" value="ECO:0007669"/>
    <property type="project" value="InterPro"/>
</dbReference>
<sequence>MATVCALQWRQIPISLAELCLDTTLRCGQSFRWRKSEDDVWSCALHGRILSLHQDSTYLHYKATFPRHAQASLTPPSAPNSTAESSLGDDDTEALVYHYLNLGPNLSGLYEQWSTADANFKRKAPKFTGVRILKQDAWEALIGFICSSNNNIMRISQMMEKLCLHYGPEIGHVGTKTFHDMPAPFALTAPGVEAHLRQLGFGYRAKYLHRTAVMVAEELGVGWLDNLRNPESPVIGVKPSDAGDMLPGGRKGYRSAHEELLTLQGVGPKVADCVCLMGLGWGEAVPVDTHGTTSLVSFYCPFFIFTDDADQVWHIAQRDYKFGKGKHSSLTKATYDAVGDKFRSLWGKEAGWAHSVLFTADLRAFSERLATKIEVNQIKGEEDSKILTEIQLKAEIFTPTDVKREFEDEEAPMALDEITAKRPVKRRRKADADTDITR</sequence>
<gene>
    <name evidence="13" type="primary">OGG1</name>
    <name evidence="13" type="ORF">ALECFALPRED_005204</name>
</gene>
<keyword evidence="4" id="KW-0227">DNA damage</keyword>
<dbReference type="GO" id="GO:0003684">
    <property type="term" value="F:damaged DNA binding"/>
    <property type="evidence" value="ECO:0007669"/>
    <property type="project" value="InterPro"/>
</dbReference>
<feature type="domain" description="HhH-GPD" evidence="12">
    <location>
        <begin position="146"/>
        <end position="341"/>
    </location>
</feature>
<dbReference type="SUPFAM" id="SSF48150">
    <property type="entry name" value="DNA-glycosylase"/>
    <property type="match status" value="1"/>
</dbReference>
<dbReference type="Gene3D" id="1.10.1670.10">
    <property type="entry name" value="Helix-hairpin-Helix base-excision DNA repair enzymes (C-terminal)"/>
    <property type="match status" value="1"/>
</dbReference>
<dbReference type="PANTHER" id="PTHR10242:SF2">
    <property type="entry name" value="N-GLYCOSYLASE_DNA LYASE"/>
    <property type="match status" value="1"/>
</dbReference>
<dbReference type="Pfam" id="PF07934">
    <property type="entry name" value="OGG_N"/>
    <property type="match status" value="1"/>
</dbReference>
<reference evidence="13" key="1">
    <citation type="submission" date="2021-03" db="EMBL/GenBank/DDBJ databases">
        <authorList>
            <person name="Tagirdzhanova G."/>
        </authorList>
    </citation>
    <scope>NUCLEOTIDE SEQUENCE</scope>
</reference>
<evidence type="ECO:0000256" key="6">
    <source>
        <dbReference type="ARBA" id="ARBA00023204"/>
    </source>
</evidence>
<name>A0A8H3ICZ6_9LECA</name>